<dbReference type="InterPro" id="IPR005174">
    <property type="entry name" value="KIB1-4_b-propeller"/>
</dbReference>
<dbReference type="OMA" id="YFEFCIA"/>
<dbReference type="Gramene" id="TraesCS1B02G082800.1">
    <property type="protein sequence ID" value="TraesCS1B02G082800.1.cds1"/>
    <property type="gene ID" value="TraesCS1B02G082800"/>
</dbReference>
<organism evidence="3">
    <name type="scientific">Triticum aestivum</name>
    <name type="common">Wheat</name>
    <dbReference type="NCBI Taxonomy" id="4565"/>
    <lineage>
        <taxon>Eukaryota</taxon>
        <taxon>Viridiplantae</taxon>
        <taxon>Streptophyta</taxon>
        <taxon>Embryophyta</taxon>
        <taxon>Tracheophyta</taxon>
        <taxon>Spermatophyta</taxon>
        <taxon>Magnoliopsida</taxon>
        <taxon>Liliopsida</taxon>
        <taxon>Poales</taxon>
        <taxon>Poaceae</taxon>
        <taxon>BOP clade</taxon>
        <taxon>Pooideae</taxon>
        <taxon>Triticodae</taxon>
        <taxon>Triticeae</taxon>
        <taxon>Triticinae</taxon>
        <taxon>Triticum</taxon>
    </lineage>
</organism>
<dbReference type="EnsemblPlants" id="TraesCS1B02G082800.1">
    <property type="protein sequence ID" value="TraesCS1B02G082800.1.cds1"/>
    <property type="gene ID" value="TraesCS1B02G082800"/>
</dbReference>
<proteinExistence type="predicted"/>
<accession>A0A3B5YS91</accession>
<evidence type="ECO:0000313" key="3">
    <source>
        <dbReference type="EnsemblPlants" id="TraesCS1B02G082800.1.cds1"/>
    </source>
</evidence>
<dbReference type="PANTHER" id="PTHR33110">
    <property type="entry name" value="F-BOX/KELCH-REPEAT PROTEIN-RELATED"/>
    <property type="match status" value="1"/>
</dbReference>
<evidence type="ECO:0008006" key="5">
    <source>
        <dbReference type="Google" id="ProtNLM"/>
    </source>
</evidence>
<dbReference type="Proteomes" id="UP000019116">
    <property type="component" value="Chromosome 1B"/>
</dbReference>
<feature type="domain" description="KIB1-4 beta-propeller" evidence="1">
    <location>
        <begin position="97"/>
        <end position="404"/>
    </location>
</feature>
<reference evidence="3" key="2">
    <citation type="submission" date="2018-10" db="UniProtKB">
        <authorList>
            <consortium name="EnsemblPlants"/>
        </authorList>
    </citation>
    <scope>IDENTIFICATION</scope>
</reference>
<feature type="domain" description="F-box" evidence="2">
    <location>
        <begin position="34"/>
        <end position="68"/>
    </location>
</feature>
<dbReference type="Pfam" id="PF12937">
    <property type="entry name" value="F-box-like"/>
    <property type="match status" value="1"/>
</dbReference>
<dbReference type="Gene3D" id="1.20.1280.50">
    <property type="match status" value="1"/>
</dbReference>
<keyword evidence="4" id="KW-1185">Reference proteome</keyword>
<dbReference type="InterPro" id="IPR036047">
    <property type="entry name" value="F-box-like_dom_sf"/>
</dbReference>
<evidence type="ECO:0000313" key="4">
    <source>
        <dbReference type="Proteomes" id="UP000019116"/>
    </source>
</evidence>
<dbReference type="CDD" id="cd09917">
    <property type="entry name" value="F-box_SF"/>
    <property type="match status" value="1"/>
</dbReference>
<sequence length="440" mass="49230">MDATCALPPPRGAPDQISRTYVMTDAKRQRLSAWPDLPPELLGTVLRRLLSLADRVRLRAVCRPWRVNAAGLPPSHLRLPWLAFRDGTLLDVANNAAHGVCIPDDAVSYSASENAFFLVHDDGRCSLMDAFSGAPVTPLPELAGLLRARDVNARYELLQPITKVVVSPAASAELEHRLIAVMIHNSTVLLSTCRPAGETNACLALDHYFEFCIADIKFFAGRIYAVSKIYETLRALDLKNGRLHEIPASPPGFEIISGVRPEFITMTDEPHLQKDPWPYGHIVAGRYLVECNGKLLMVRRWARKPLLSFSYYSMTEYHDDDGFGIERTRRFEVFEVDNSYRPWEIYGRWKKVRDLDGQALFVSSPCSRAAPAAGHGAREDCVYFTHQMDPLQRGDPLGDSGVYSMREGTINRPLLPEPAALPGSLLRCQRCPAWVFPFEA</sequence>
<dbReference type="OrthoDB" id="694183at2759"/>
<dbReference type="InterPro" id="IPR001810">
    <property type="entry name" value="F-box_dom"/>
</dbReference>
<dbReference type="Gramene" id="TraesCS1B03G0210600.1">
    <property type="protein sequence ID" value="TraesCS1B03G0210600.1.CDS1"/>
    <property type="gene ID" value="TraesCS1B03G0210600"/>
</dbReference>
<evidence type="ECO:0000259" key="1">
    <source>
        <dbReference type="Pfam" id="PF03478"/>
    </source>
</evidence>
<dbReference type="Pfam" id="PF03478">
    <property type="entry name" value="Beta-prop_KIB1-4"/>
    <property type="match status" value="1"/>
</dbReference>
<protein>
    <recommendedName>
        <fullName evidence="5">DUF295 domain-containing protein</fullName>
    </recommendedName>
</protein>
<dbReference type="AlphaFoldDB" id="A0A3B5YS91"/>
<dbReference type="Gramene" id="TraesNOR1B03G00215870.1">
    <property type="protein sequence ID" value="TraesNOR1B03G00215870.1.CDS1"/>
    <property type="gene ID" value="TraesNOR1B03G00215870"/>
</dbReference>
<dbReference type="SUPFAM" id="SSF81383">
    <property type="entry name" value="F-box domain"/>
    <property type="match status" value="1"/>
</dbReference>
<evidence type="ECO:0000259" key="2">
    <source>
        <dbReference type="Pfam" id="PF12937"/>
    </source>
</evidence>
<dbReference type="PANTHER" id="PTHR33110:SF151">
    <property type="entry name" value="DUF295 DOMAIN-CONTAINING PROTEIN"/>
    <property type="match status" value="1"/>
</dbReference>
<name>A0A3B5YS91_WHEAT</name>
<reference evidence="3" key="1">
    <citation type="submission" date="2018-08" db="EMBL/GenBank/DDBJ databases">
        <authorList>
            <person name="Rossello M."/>
        </authorList>
    </citation>
    <scope>NUCLEOTIDE SEQUENCE [LARGE SCALE GENOMIC DNA]</scope>
    <source>
        <strain evidence="3">cv. Chinese Spring</strain>
    </source>
</reference>